<dbReference type="GO" id="GO:0030170">
    <property type="term" value="F:pyridoxal phosphate binding"/>
    <property type="evidence" value="ECO:0007669"/>
    <property type="project" value="TreeGrafter"/>
</dbReference>
<dbReference type="OrthoDB" id="10355at2157"/>
<dbReference type="PANTHER" id="PTHR30244:SF36">
    <property type="entry name" value="3-OXO-GLUCOSE-6-PHOSPHATE:GLUTAMATE AMINOTRANSFERASE"/>
    <property type="match status" value="1"/>
</dbReference>
<dbReference type="PANTHER" id="PTHR30244">
    <property type="entry name" value="TRANSAMINASE"/>
    <property type="match status" value="1"/>
</dbReference>
<evidence type="ECO:0000256" key="1">
    <source>
        <dbReference type="ARBA" id="ARBA00022898"/>
    </source>
</evidence>
<dbReference type="AlphaFoldDB" id="A0A6B0SHX0"/>
<dbReference type="InterPro" id="IPR015424">
    <property type="entry name" value="PyrdxlP-dep_Trfase"/>
</dbReference>
<dbReference type="Gene3D" id="3.40.640.10">
    <property type="entry name" value="Type I PLP-dependent aspartate aminotransferase-like (Major domain)"/>
    <property type="match status" value="1"/>
</dbReference>
<proteinExistence type="inferred from homology"/>
<evidence type="ECO:0000313" key="5">
    <source>
        <dbReference type="Proteomes" id="UP000471521"/>
    </source>
</evidence>
<organism evidence="4 5">
    <name type="scientific">Halobacterium bonnevillei</name>
    <dbReference type="NCBI Taxonomy" id="2692200"/>
    <lineage>
        <taxon>Archaea</taxon>
        <taxon>Methanobacteriati</taxon>
        <taxon>Methanobacteriota</taxon>
        <taxon>Stenosarchaea group</taxon>
        <taxon>Halobacteria</taxon>
        <taxon>Halobacteriales</taxon>
        <taxon>Halobacteriaceae</taxon>
        <taxon>Halobacterium</taxon>
    </lineage>
</organism>
<sequence length="373" mass="40272">MRAVTEWIPVGVRDIWEATSDDECPTAPVVDRIEANVTSEMAFPTARAALVAALTDAGLNADDEVVLPAYTCHALVSAVEAVATPRFVDIEPTSFTMDLDALAAVAPTAVAVVPVHLFGALVDMSRIREIAEQHDLVVIEDAAQALGAAVSTSTVGSHSDYCVFSFRFSKEVTTHKGGLLVGSDIGPLTPTSPDYTAIPRLAATKVADGALGVIPGRVYEQLRRQVLDPFFTSTAAVIGETAPRPLTPAQRRLLDRQLAELADRVQTRRDHARRYAMNLEGPIQMPVDSPNHTYFRYPVLVPPEQRANICRALRRKGVGVSTMYDYTVAPEGEADIAERVAASVVNLPVHAGLDTSTVERISTVFNRVIKRHG</sequence>
<dbReference type="InterPro" id="IPR015422">
    <property type="entry name" value="PyrdxlP-dep_Trfase_small"/>
</dbReference>
<keyword evidence="5" id="KW-1185">Reference proteome</keyword>
<evidence type="ECO:0000256" key="2">
    <source>
        <dbReference type="ARBA" id="ARBA00037999"/>
    </source>
</evidence>
<keyword evidence="1 3" id="KW-0663">Pyridoxal phosphate</keyword>
<dbReference type="GO" id="GO:0008483">
    <property type="term" value="F:transaminase activity"/>
    <property type="evidence" value="ECO:0007669"/>
    <property type="project" value="TreeGrafter"/>
</dbReference>
<dbReference type="GO" id="GO:0000271">
    <property type="term" value="P:polysaccharide biosynthetic process"/>
    <property type="evidence" value="ECO:0007669"/>
    <property type="project" value="TreeGrafter"/>
</dbReference>
<dbReference type="EMBL" id="WUUU01000006">
    <property type="protein sequence ID" value="MXR19471.1"/>
    <property type="molecule type" value="Genomic_DNA"/>
</dbReference>
<evidence type="ECO:0008006" key="6">
    <source>
        <dbReference type="Google" id="ProtNLM"/>
    </source>
</evidence>
<comment type="caution">
    <text evidence="4">The sequence shown here is derived from an EMBL/GenBank/DDBJ whole genome shotgun (WGS) entry which is preliminary data.</text>
</comment>
<comment type="similarity">
    <text evidence="2 3">Belongs to the DegT/DnrJ/EryC1 family.</text>
</comment>
<dbReference type="InterPro" id="IPR015421">
    <property type="entry name" value="PyrdxlP-dep_Trfase_major"/>
</dbReference>
<dbReference type="Pfam" id="PF01041">
    <property type="entry name" value="DegT_DnrJ_EryC1"/>
    <property type="match status" value="2"/>
</dbReference>
<dbReference type="InterPro" id="IPR000653">
    <property type="entry name" value="DegT/StrS_aminotransferase"/>
</dbReference>
<reference evidence="4 5" key="1">
    <citation type="submission" date="2019-12" db="EMBL/GenBank/DDBJ databases">
        <title>Isolation and characterization of three novel carbon monoxide-oxidizing members of Halobacteria from salione crusts and soils.</title>
        <authorList>
            <person name="Myers M.R."/>
            <person name="King G.M."/>
        </authorList>
    </citation>
    <scope>NUCLEOTIDE SEQUENCE [LARGE SCALE GENOMIC DNA]</scope>
    <source>
        <strain evidence="4 5">PCN9</strain>
    </source>
</reference>
<accession>A0A6B0SHX0</accession>
<gene>
    <name evidence="4" type="ORF">GRX66_02200</name>
</gene>
<dbReference type="Proteomes" id="UP000471521">
    <property type="component" value="Unassembled WGS sequence"/>
</dbReference>
<protein>
    <recommendedName>
        <fullName evidence="6">DegT/DnrJ/EryC1/StrS family aminotransferase</fullName>
    </recommendedName>
</protein>
<name>A0A6B0SHX0_9EURY</name>
<dbReference type="PIRSF" id="PIRSF000390">
    <property type="entry name" value="PLP_StrS"/>
    <property type="match status" value="1"/>
</dbReference>
<dbReference type="RefSeq" id="WP_159525058.1">
    <property type="nucleotide sequence ID" value="NZ_WUUU01000006.1"/>
</dbReference>
<evidence type="ECO:0000313" key="4">
    <source>
        <dbReference type="EMBL" id="MXR19471.1"/>
    </source>
</evidence>
<dbReference type="SUPFAM" id="SSF53383">
    <property type="entry name" value="PLP-dependent transferases"/>
    <property type="match status" value="1"/>
</dbReference>
<dbReference type="Gene3D" id="3.90.1150.10">
    <property type="entry name" value="Aspartate Aminotransferase, domain 1"/>
    <property type="match status" value="1"/>
</dbReference>
<evidence type="ECO:0000256" key="3">
    <source>
        <dbReference type="RuleBase" id="RU004508"/>
    </source>
</evidence>